<gene>
    <name evidence="9" type="ORF">ACFFIZ_09255</name>
</gene>
<comment type="function">
    <text evidence="7">Part of the tripartite ATP-independent periplasmic (TRAP) transport system.</text>
</comment>
<feature type="transmembrane region" description="Helical" evidence="7">
    <location>
        <begin position="306"/>
        <end position="330"/>
    </location>
</feature>
<evidence type="ECO:0000256" key="4">
    <source>
        <dbReference type="ARBA" id="ARBA00022692"/>
    </source>
</evidence>
<keyword evidence="6 7" id="KW-0472">Membrane</keyword>
<keyword evidence="7" id="KW-0813">Transport</keyword>
<feature type="transmembrane region" description="Helical" evidence="7">
    <location>
        <begin position="361"/>
        <end position="390"/>
    </location>
</feature>
<evidence type="ECO:0000256" key="6">
    <source>
        <dbReference type="ARBA" id="ARBA00023136"/>
    </source>
</evidence>
<feature type="transmembrane region" description="Helical" evidence="7">
    <location>
        <begin position="61"/>
        <end position="81"/>
    </location>
</feature>
<evidence type="ECO:0000256" key="5">
    <source>
        <dbReference type="ARBA" id="ARBA00022989"/>
    </source>
</evidence>
<dbReference type="InterPro" id="IPR004681">
    <property type="entry name" value="TRAP_DctM"/>
</dbReference>
<feature type="transmembrane region" description="Helical" evidence="7">
    <location>
        <begin position="402"/>
        <end position="426"/>
    </location>
</feature>
<evidence type="ECO:0000256" key="2">
    <source>
        <dbReference type="ARBA" id="ARBA00022475"/>
    </source>
</evidence>
<evidence type="ECO:0000256" key="3">
    <source>
        <dbReference type="ARBA" id="ARBA00022519"/>
    </source>
</evidence>
<feature type="domain" description="TRAP C4-dicarboxylate transport system permease DctM subunit" evidence="8">
    <location>
        <begin position="12"/>
        <end position="422"/>
    </location>
</feature>
<keyword evidence="5 7" id="KW-1133">Transmembrane helix</keyword>
<keyword evidence="3 7" id="KW-0997">Cell inner membrane</keyword>
<evidence type="ECO:0000313" key="9">
    <source>
        <dbReference type="EMBL" id="MFC0200500.1"/>
    </source>
</evidence>
<keyword evidence="10" id="KW-1185">Reference proteome</keyword>
<dbReference type="NCBIfam" id="TIGR00786">
    <property type="entry name" value="dctM"/>
    <property type="match status" value="1"/>
</dbReference>
<feature type="transmembrane region" description="Helical" evidence="7">
    <location>
        <begin position="146"/>
        <end position="169"/>
    </location>
</feature>
<dbReference type="RefSeq" id="WP_265508245.1">
    <property type="nucleotide sequence ID" value="NZ_JAOTBE010000064.1"/>
</dbReference>
<accession>A0ABV6CIC6</accession>
<feature type="transmembrane region" description="Helical" evidence="7">
    <location>
        <begin position="276"/>
        <end position="300"/>
    </location>
</feature>
<reference evidence="9 10" key="1">
    <citation type="submission" date="2024-09" db="EMBL/GenBank/DDBJ databases">
        <authorList>
            <person name="Sun Q."/>
            <person name="Mori K."/>
        </authorList>
    </citation>
    <scope>NUCLEOTIDE SEQUENCE [LARGE SCALE GENOMIC DNA]</scope>
    <source>
        <strain evidence="9 10">CCM 7904</strain>
    </source>
</reference>
<sequence length="431" mass="45136">MNEADFVAIGGFVVLFVLMALRVPVGIAMGIVGVGGFAQIAGWGPALNQLAISPLRTITDYNTSLIPMFILMGVFATRSGISGELFAAARAWVGHMRGGLGLATITACSGFAAISGSSVATAATMSKVALPEMRGAGYGDELATGVIAAGGTLGILIPPSVVLAIYGYITEQDIGTLFIAGVVPGIIAVFMYLGLVWLIAGKQAQSTPRVGMRDRFASLKGIWAVLLLFAAVVGGIYAGVVTPTEAAAAGAFLTGLIGVLRGRLGLRELRVSLVEALHTAVAIYTILIGAMLFSYFLAITQTPQKITAWLTGLDLGAYPTLALILLFFLFMGCILDAMAMIILLVPIVFPVITALGFDPIWFGIIIVMTVELGMITPPIGMNVYVINAVIRDARLATIFRGVMPFVAIDILRLILLAAVPAISLWLPNTMS</sequence>
<evidence type="ECO:0000256" key="1">
    <source>
        <dbReference type="ARBA" id="ARBA00004429"/>
    </source>
</evidence>
<comment type="subunit">
    <text evidence="7">The complex comprises the extracytoplasmic solute receptor protein and the two transmembrane proteins.</text>
</comment>
<dbReference type="InterPro" id="IPR010656">
    <property type="entry name" value="DctM"/>
</dbReference>
<comment type="subcellular location">
    <subcellularLocation>
        <location evidence="1 7">Cell inner membrane</location>
        <topology evidence="1 7">Multi-pass membrane protein</topology>
    </subcellularLocation>
</comment>
<comment type="similarity">
    <text evidence="7">Belongs to the TRAP transporter large permease family.</text>
</comment>
<keyword evidence="2" id="KW-1003">Cell membrane</keyword>
<dbReference type="EMBL" id="JBHLWQ010000081">
    <property type="protein sequence ID" value="MFC0200500.1"/>
    <property type="molecule type" value="Genomic_DNA"/>
</dbReference>
<feature type="transmembrane region" description="Helical" evidence="7">
    <location>
        <begin position="246"/>
        <end position="264"/>
    </location>
</feature>
<dbReference type="PIRSF" id="PIRSF006066">
    <property type="entry name" value="HI0050"/>
    <property type="match status" value="1"/>
</dbReference>
<dbReference type="Pfam" id="PF06808">
    <property type="entry name" value="DctM"/>
    <property type="match status" value="1"/>
</dbReference>
<feature type="transmembrane region" description="Helical" evidence="7">
    <location>
        <begin position="12"/>
        <end position="40"/>
    </location>
</feature>
<dbReference type="PANTHER" id="PTHR33362:SF5">
    <property type="entry name" value="C4-DICARBOXYLATE TRAP TRANSPORTER LARGE PERMEASE PROTEIN DCTM"/>
    <property type="match status" value="1"/>
</dbReference>
<protein>
    <recommendedName>
        <fullName evidence="7">TRAP transporter large permease protein</fullName>
    </recommendedName>
</protein>
<evidence type="ECO:0000259" key="8">
    <source>
        <dbReference type="Pfam" id="PF06808"/>
    </source>
</evidence>
<name>A0ABV6CIC6_9RHOB</name>
<evidence type="ECO:0000313" key="10">
    <source>
        <dbReference type="Proteomes" id="UP001589795"/>
    </source>
</evidence>
<evidence type="ECO:0000256" key="7">
    <source>
        <dbReference type="RuleBase" id="RU369079"/>
    </source>
</evidence>
<keyword evidence="4 7" id="KW-0812">Transmembrane</keyword>
<proteinExistence type="inferred from homology"/>
<organism evidence="9 10">
    <name type="scientific">Paracoccus rhizosphaerae</name>
    <dbReference type="NCBI Taxonomy" id="1133347"/>
    <lineage>
        <taxon>Bacteria</taxon>
        <taxon>Pseudomonadati</taxon>
        <taxon>Pseudomonadota</taxon>
        <taxon>Alphaproteobacteria</taxon>
        <taxon>Rhodobacterales</taxon>
        <taxon>Paracoccaceae</taxon>
        <taxon>Paracoccus</taxon>
    </lineage>
</organism>
<feature type="transmembrane region" description="Helical" evidence="7">
    <location>
        <begin position="337"/>
        <end position="355"/>
    </location>
</feature>
<feature type="transmembrane region" description="Helical" evidence="7">
    <location>
        <begin position="175"/>
        <end position="200"/>
    </location>
</feature>
<comment type="caution">
    <text evidence="9">The sequence shown here is derived from an EMBL/GenBank/DDBJ whole genome shotgun (WGS) entry which is preliminary data.</text>
</comment>
<dbReference type="Proteomes" id="UP001589795">
    <property type="component" value="Unassembled WGS sequence"/>
</dbReference>
<feature type="transmembrane region" description="Helical" evidence="7">
    <location>
        <begin position="101"/>
        <end position="125"/>
    </location>
</feature>
<dbReference type="PANTHER" id="PTHR33362">
    <property type="entry name" value="SIALIC ACID TRAP TRANSPORTER PERMEASE PROTEIN SIAT-RELATED"/>
    <property type="match status" value="1"/>
</dbReference>
<feature type="transmembrane region" description="Helical" evidence="7">
    <location>
        <begin position="221"/>
        <end position="240"/>
    </location>
</feature>